<dbReference type="GO" id="GO:0005829">
    <property type="term" value="C:cytosol"/>
    <property type="evidence" value="ECO:0007669"/>
    <property type="project" value="TreeGrafter"/>
</dbReference>
<dbReference type="InterPro" id="IPR027417">
    <property type="entry name" value="P-loop_NTPase"/>
</dbReference>
<keyword evidence="4" id="KW-0547">Nucleotide-binding</keyword>
<name>A0A383VQI2_TETOB</name>
<dbReference type="GO" id="GO:0004385">
    <property type="term" value="F:GMP kinase activity"/>
    <property type="evidence" value="ECO:0007669"/>
    <property type="project" value="UniProtKB-EC"/>
</dbReference>
<sequence>MGAEQSTPAEGQAPDSNTLTGPRALVVCGPSGVGKGTLIKRLMSGPDAAKLAFSVSHTTRKARDGEVDGIHYHFVSKEDFQEGIAAGRFLEHAEVHANLYGTSKQAVQDTLTSGKAAVLDVDVQGARQIRKAGVPALLVFVAPPSLEELERRLRGRGTETPVSMERRIQNARDEISSLNERGLFDYLLLNDDLEATAAELSRIAQRAIAGLPAEPGQVPDEVRFEEDGEEGAAAAGAAGGADSVLGIGGSGSTSNAAAAAAAGMQAAEALPTVGSGTISTVPKGAQQSSPAAAAHAQGSPVAQQRQQQSAPAQQQQPQQQELEQQQEQEQQLAGPSGAAAGGDVAAGLDAWRGKVALVTGASSGIGWAVCEALGRAGLRVVAVARRRERLQELQQLVLSAAVGMAPSDFLPVVCDVTKEAEVSALPKIIVKHWPDAGVDVLVNNAGLSRNDASLFDGNTASWVEMVSTNILGNAMATRMALQDMRRRNSWGHVINMVGLSGHRIPDAPAGGTFFAATKFAVRAITEGLRQEARANKVPLRVSGISPGLVETEFFTVRAFGDESAAKAVTSSMQCLQPSDVANAVLWCLSAPPYMEVNDIVIRPTQQMI</sequence>
<keyword evidence="3" id="KW-0808">Transferase</keyword>
<dbReference type="PRINTS" id="PR00080">
    <property type="entry name" value="SDRFAMILY"/>
</dbReference>
<feature type="region of interest" description="Disordered" evidence="11">
    <location>
        <begin position="278"/>
        <end position="340"/>
    </location>
</feature>
<feature type="compositionally biased region" description="Polar residues" evidence="11">
    <location>
        <begin position="1"/>
        <end position="20"/>
    </location>
</feature>
<keyword evidence="14" id="KW-1185">Reference proteome</keyword>
<reference evidence="13 14" key="1">
    <citation type="submission" date="2016-10" db="EMBL/GenBank/DDBJ databases">
        <authorList>
            <person name="Cai Z."/>
        </authorList>
    </citation>
    <scope>NUCLEOTIDE SEQUENCE [LARGE SCALE GENOMIC DNA]</scope>
</reference>
<evidence type="ECO:0000256" key="4">
    <source>
        <dbReference type="ARBA" id="ARBA00022741"/>
    </source>
</evidence>
<proteinExistence type="inferred from homology"/>
<dbReference type="FunFam" id="3.30.63.10:FF:000002">
    <property type="entry name" value="Guanylate kinase 1"/>
    <property type="match status" value="1"/>
</dbReference>
<dbReference type="Gene3D" id="3.30.63.10">
    <property type="entry name" value="Guanylate Kinase phosphate binding domain"/>
    <property type="match status" value="1"/>
</dbReference>
<comment type="similarity">
    <text evidence="1">Belongs to the guanylate kinase family.</text>
</comment>
<evidence type="ECO:0000256" key="1">
    <source>
        <dbReference type="ARBA" id="ARBA00005790"/>
    </source>
</evidence>
<dbReference type="CDD" id="cd00071">
    <property type="entry name" value="GMPK"/>
    <property type="match status" value="1"/>
</dbReference>
<evidence type="ECO:0000256" key="11">
    <source>
        <dbReference type="SAM" id="MobiDB-lite"/>
    </source>
</evidence>
<keyword evidence="7" id="KW-0560">Oxidoreductase</keyword>
<feature type="region of interest" description="Disordered" evidence="11">
    <location>
        <begin position="214"/>
        <end position="237"/>
    </location>
</feature>
<dbReference type="FunFam" id="3.40.50.300:FF:000776">
    <property type="entry name" value="Guanylate kinase 2"/>
    <property type="match status" value="1"/>
</dbReference>
<dbReference type="SMART" id="SM00072">
    <property type="entry name" value="GuKc"/>
    <property type="match status" value="1"/>
</dbReference>
<comment type="catalytic activity">
    <reaction evidence="8">
        <text>GMP + ATP = GDP + ADP</text>
        <dbReference type="Rhea" id="RHEA:20780"/>
        <dbReference type="ChEBI" id="CHEBI:30616"/>
        <dbReference type="ChEBI" id="CHEBI:58115"/>
        <dbReference type="ChEBI" id="CHEBI:58189"/>
        <dbReference type="ChEBI" id="CHEBI:456216"/>
        <dbReference type="EC" id="2.7.4.8"/>
    </reaction>
</comment>
<dbReference type="FunFam" id="3.40.50.720:FF:000047">
    <property type="entry name" value="NADP-dependent L-serine/L-allo-threonine dehydrogenase"/>
    <property type="match status" value="1"/>
</dbReference>
<dbReference type="NCBIfam" id="TIGR03263">
    <property type="entry name" value="guanyl_kin"/>
    <property type="match status" value="1"/>
</dbReference>
<dbReference type="GO" id="GO:0016616">
    <property type="term" value="F:oxidoreductase activity, acting on the CH-OH group of donors, NAD or NADP as acceptor"/>
    <property type="evidence" value="ECO:0007669"/>
    <property type="project" value="UniProtKB-ARBA"/>
</dbReference>
<evidence type="ECO:0000256" key="7">
    <source>
        <dbReference type="ARBA" id="ARBA00023002"/>
    </source>
</evidence>
<keyword evidence="6" id="KW-0067">ATP-binding</keyword>
<keyword evidence="5" id="KW-0418">Kinase</keyword>
<evidence type="ECO:0000256" key="3">
    <source>
        <dbReference type="ARBA" id="ARBA00022679"/>
    </source>
</evidence>
<dbReference type="HAMAP" id="MF_00328">
    <property type="entry name" value="Guanylate_kinase"/>
    <property type="match status" value="1"/>
</dbReference>
<dbReference type="InterPro" id="IPR020590">
    <property type="entry name" value="Guanylate_kinase_CS"/>
</dbReference>
<dbReference type="SUPFAM" id="SSF52540">
    <property type="entry name" value="P-loop containing nucleoside triphosphate hydrolases"/>
    <property type="match status" value="1"/>
</dbReference>
<dbReference type="Gene3D" id="3.40.50.720">
    <property type="entry name" value="NAD(P)-binding Rossmann-like Domain"/>
    <property type="match status" value="1"/>
</dbReference>
<evidence type="ECO:0000313" key="13">
    <source>
        <dbReference type="EMBL" id="SZX67441.1"/>
    </source>
</evidence>
<dbReference type="InterPro" id="IPR036291">
    <property type="entry name" value="NAD(P)-bd_dom_sf"/>
</dbReference>
<organism evidence="13 14">
    <name type="scientific">Tetradesmus obliquus</name>
    <name type="common">Green alga</name>
    <name type="synonym">Acutodesmus obliquus</name>
    <dbReference type="NCBI Taxonomy" id="3088"/>
    <lineage>
        <taxon>Eukaryota</taxon>
        <taxon>Viridiplantae</taxon>
        <taxon>Chlorophyta</taxon>
        <taxon>core chlorophytes</taxon>
        <taxon>Chlorophyceae</taxon>
        <taxon>CS clade</taxon>
        <taxon>Sphaeropleales</taxon>
        <taxon>Scenedesmaceae</taxon>
        <taxon>Tetradesmus</taxon>
    </lineage>
</organism>
<dbReference type="AlphaFoldDB" id="A0A383VQI2"/>
<dbReference type="PRINTS" id="PR00081">
    <property type="entry name" value="GDHRDH"/>
</dbReference>
<evidence type="ECO:0000256" key="8">
    <source>
        <dbReference type="ARBA" id="ARBA00048594"/>
    </source>
</evidence>
<feature type="domain" description="Guanylate kinase-like" evidence="12">
    <location>
        <begin position="22"/>
        <end position="205"/>
    </location>
</feature>
<dbReference type="PROSITE" id="PS00856">
    <property type="entry name" value="GUANYLATE_KINASE_1"/>
    <property type="match status" value="1"/>
</dbReference>
<dbReference type="PANTHER" id="PTHR23117:SF13">
    <property type="entry name" value="GUANYLATE KINASE"/>
    <property type="match status" value="1"/>
</dbReference>
<dbReference type="InterPro" id="IPR002347">
    <property type="entry name" value="SDR_fam"/>
</dbReference>
<dbReference type="InterPro" id="IPR008144">
    <property type="entry name" value="Guanylate_kin-like_dom"/>
</dbReference>
<dbReference type="Pfam" id="PF00106">
    <property type="entry name" value="adh_short"/>
    <property type="match status" value="1"/>
</dbReference>
<dbReference type="SUPFAM" id="SSF51735">
    <property type="entry name" value="NAD(P)-binding Rossmann-fold domains"/>
    <property type="match status" value="1"/>
</dbReference>
<dbReference type="STRING" id="3088.A0A383VQI2"/>
<evidence type="ECO:0000256" key="5">
    <source>
        <dbReference type="ARBA" id="ARBA00022777"/>
    </source>
</evidence>
<evidence type="ECO:0000259" key="12">
    <source>
        <dbReference type="PROSITE" id="PS50052"/>
    </source>
</evidence>
<dbReference type="Proteomes" id="UP000256970">
    <property type="component" value="Unassembled WGS sequence"/>
</dbReference>
<feature type="compositionally biased region" description="Low complexity" evidence="11">
    <location>
        <begin position="284"/>
        <end position="340"/>
    </location>
</feature>
<dbReference type="InterPro" id="IPR008145">
    <property type="entry name" value="GK/Ca_channel_bsu"/>
</dbReference>
<evidence type="ECO:0000313" key="14">
    <source>
        <dbReference type="Proteomes" id="UP000256970"/>
    </source>
</evidence>
<evidence type="ECO:0000256" key="10">
    <source>
        <dbReference type="ARBA" id="ARBA00081967"/>
    </source>
</evidence>
<gene>
    <name evidence="13" type="ORF">BQ4739_LOCUS7839</name>
</gene>
<dbReference type="GO" id="GO:0005524">
    <property type="term" value="F:ATP binding"/>
    <property type="evidence" value="ECO:0007669"/>
    <property type="project" value="UniProtKB-KW"/>
</dbReference>
<dbReference type="PANTHER" id="PTHR23117">
    <property type="entry name" value="GUANYLATE KINASE-RELATED"/>
    <property type="match status" value="1"/>
</dbReference>
<protein>
    <recommendedName>
        <fullName evidence="9">Guanylate kinase 1</fullName>
        <ecNumber evidence="2">2.7.4.8</ecNumber>
    </recommendedName>
    <alternativeName>
        <fullName evidence="10">GMP kinase 1</fullName>
    </alternativeName>
</protein>
<dbReference type="EC" id="2.7.4.8" evidence="2"/>
<dbReference type="InterPro" id="IPR017665">
    <property type="entry name" value="Guanylate_kinase"/>
</dbReference>
<dbReference type="EMBL" id="FNXT01000796">
    <property type="protein sequence ID" value="SZX67441.1"/>
    <property type="molecule type" value="Genomic_DNA"/>
</dbReference>
<dbReference type="Gene3D" id="3.40.50.300">
    <property type="entry name" value="P-loop containing nucleotide triphosphate hydrolases"/>
    <property type="match status" value="1"/>
</dbReference>
<evidence type="ECO:0000256" key="9">
    <source>
        <dbReference type="ARBA" id="ARBA00067520"/>
    </source>
</evidence>
<evidence type="ECO:0000256" key="6">
    <source>
        <dbReference type="ARBA" id="ARBA00022840"/>
    </source>
</evidence>
<dbReference type="Pfam" id="PF00625">
    <property type="entry name" value="Guanylate_kin"/>
    <property type="match status" value="1"/>
</dbReference>
<dbReference type="PROSITE" id="PS50052">
    <property type="entry name" value="GUANYLATE_KINASE_2"/>
    <property type="match status" value="1"/>
</dbReference>
<feature type="region of interest" description="Disordered" evidence="11">
    <location>
        <begin position="1"/>
        <end position="23"/>
    </location>
</feature>
<evidence type="ECO:0000256" key="2">
    <source>
        <dbReference type="ARBA" id="ARBA00012961"/>
    </source>
</evidence>
<accession>A0A383VQI2</accession>